<dbReference type="GO" id="GO:0008528">
    <property type="term" value="F:G protein-coupled peptide receptor activity"/>
    <property type="evidence" value="ECO:0007669"/>
    <property type="project" value="InterPro"/>
</dbReference>
<evidence type="ECO:0000256" key="5">
    <source>
        <dbReference type="ARBA" id="ARBA00023136"/>
    </source>
</evidence>
<dbReference type="AlphaFoldDB" id="T1J538"/>
<evidence type="ECO:0000256" key="2">
    <source>
        <dbReference type="ARBA" id="ARBA00010663"/>
    </source>
</evidence>
<evidence type="ECO:0000256" key="1">
    <source>
        <dbReference type="ARBA" id="ARBA00004370"/>
    </source>
</evidence>
<dbReference type="HOGENOM" id="CLU_009579_24_4_1"/>
<feature type="domain" description="G-protein coupled receptors family 1 profile" evidence="7">
    <location>
        <begin position="77"/>
        <end position="356"/>
    </location>
</feature>
<organism evidence="8 9">
    <name type="scientific">Strigamia maritima</name>
    <name type="common">European centipede</name>
    <name type="synonym">Geophilus maritimus</name>
    <dbReference type="NCBI Taxonomy" id="126957"/>
    <lineage>
        <taxon>Eukaryota</taxon>
        <taxon>Metazoa</taxon>
        <taxon>Ecdysozoa</taxon>
        <taxon>Arthropoda</taxon>
        <taxon>Myriapoda</taxon>
        <taxon>Chilopoda</taxon>
        <taxon>Pleurostigmophora</taxon>
        <taxon>Geophilomorpha</taxon>
        <taxon>Linotaeniidae</taxon>
        <taxon>Strigamia</taxon>
    </lineage>
</organism>
<dbReference type="GO" id="GO:0005886">
    <property type="term" value="C:plasma membrane"/>
    <property type="evidence" value="ECO:0007669"/>
    <property type="project" value="TreeGrafter"/>
</dbReference>
<dbReference type="OMA" id="FHTIAFT"/>
<dbReference type="Pfam" id="PF10324">
    <property type="entry name" value="7TM_GPCR_Srw"/>
    <property type="match status" value="1"/>
</dbReference>
<dbReference type="PROSITE" id="PS50262">
    <property type="entry name" value="G_PROTEIN_RECEP_F1_2"/>
    <property type="match status" value="1"/>
</dbReference>
<name>T1J538_STRMM</name>
<dbReference type="eggNOG" id="ENOG502RFAV">
    <property type="taxonomic scope" value="Eukaryota"/>
</dbReference>
<evidence type="ECO:0000256" key="4">
    <source>
        <dbReference type="ARBA" id="ARBA00022989"/>
    </source>
</evidence>
<proteinExistence type="inferred from homology"/>
<accession>T1J538</accession>
<dbReference type="InterPro" id="IPR017452">
    <property type="entry name" value="GPCR_Rhodpsn_7TM"/>
</dbReference>
<reference evidence="9" key="1">
    <citation type="submission" date="2011-05" db="EMBL/GenBank/DDBJ databases">
        <authorList>
            <person name="Richards S.R."/>
            <person name="Qu J."/>
            <person name="Jiang H."/>
            <person name="Jhangiani S.N."/>
            <person name="Agravi P."/>
            <person name="Goodspeed R."/>
            <person name="Gross S."/>
            <person name="Mandapat C."/>
            <person name="Jackson L."/>
            <person name="Mathew T."/>
            <person name="Pu L."/>
            <person name="Thornton R."/>
            <person name="Saada N."/>
            <person name="Wilczek-Boney K.B."/>
            <person name="Lee S."/>
            <person name="Kovar C."/>
            <person name="Wu Y."/>
            <person name="Scherer S.E."/>
            <person name="Worley K.C."/>
            <person name="Muzny D.M."/>
            <person name="Gibbs R."/>
        </authorList>
    </citation>
    <scope>NUCLEOTIDE SEQUENCE</scope>
    <source>
        <strain evidence="9">Brora</strain>
    </source>
</reference>
<dbReference type="InterPro" id="IPR053219">
    <property type="entry name" value="GPCR_Dmsr-1"/>
</dbReference>
<keyword evidence="9" id="KW-1185">Reference proteome</keyword>
<feature type="transmembrane region" description="Helical" evidence="6">
    <location>
        <begin position="245"/>
        <end position="272"/>
    </location>
</feature>
<sequence>MFLKMSVTGNMSRGSSLTERLLNTLNLSDAEMEPTGFESKMLESELYCGDEFVEFHTGFKVFHGYFSIIVCLFGIITNILNIIVLTRKDMISPTNAILTGLAVADMLVMLDYLPFSVHTYILIKYETHEEHFAYHWTLLILFHAHFSVVCHTISIGLTITLAVWRYIAVSLPNKNREWCNMERARIAIVSSYLFPLVFCIPVYLTFSIHSQLKTDPIAGHLYEIFVIDISDVALAHHGLLRTINFWVYSVIVKLVPCVALTLLSLSLIVALYRANERKIKLVNRANSESDQRACDRTTRMLLAVLLLFLITEFPQGIFALLSGVLGDAFFRTCYQNFGEMMDILALINSAINFILYCTMSRQFRQTFNRLFKPRILNNWIAIPQDPHTQATTCV</sequence>
<evidence type="ECO:0000256" key="3">
    <source>
        <dbReference type="ARBA" id="ARBA00022692"/>
    </source>
</evidence>
<dbReference type="STRING" id="126957.T1J538"/>
<dbReference type="PhylomeDB" id="T1J538"/>
<dbReference type="EnsemblMetazoa" id="SMAR008736-RA">
    <property type="protein sequence ID" value="SMAR008736-PA"/>
    <property type="gene ID" value="SMAR008736"/>
</dbReference>
<evidence type="ECO:0000256" key="6">
    <source>
        <dbReference type="SAM" id="Phobius"/>
    </source>
</evidence>
<feature type="transmembrane region" description="Helical" evidence="6">
    <location>
        <begin position="135"/>
        <end position="164"/>
    </location>
</feature>
<dbReference type="SUPFAM" id="SSF81321">
    <property type="entry name" value="Family A G protein-coupled receptor-like"/>
    <property type="match status" value="1"/>
</dbReference>
<dbReference type="PANTHER" id="PTHR46273:SF15">
    <property type="entry name" value="MYOSUPPRESSIN RECEPTOR 1, ISOFORM B-RELATED"/>
    <property type="match status" value="1"/>
</dbReference>
<dbReference type="Gene3D" id="1.20.1070.10">
    <property type="entry name" value="Rhodopsin 7-helix transmembrane proteins"/>
    <property type="match status" value="1"/>
</dbReference>
<keyword evidence="3 6" id="KW-0812">Transmembrane</keyword>
<evidence type="ECO:0000313" key="9">
    <source>
        <dbReference type="Proteomes" id="UP000014500"/>
    </source>
</evidence>
<feature type="transmembrane region" description="Helical" evidence="6">
    <location>
        <begin position="341"/>
        <end position="359"/>
    </location>
</feature>
<evidence type="ECO:0000259" key="7">
    <source>
        <dbReference type="PROSITE" id="PS50262"/>
    </source>
</evidence>
<dbReference type="Proteomes" id="UP000014500">
    <property type="component" value="Unassembled WGS sequence"/>
</dbReference>
<dbReference type="InterPro" id="IPR019427">
    <property type="entry name" value="7TM_GPCR_serpentine_rcpt_Srw"/>
</dbReference>
<comment type="subcellular location">
    <subcellularLocation>
        <location evidence="1">Membrane</location>
    </subcellularLocation>
</comment>
<feature type="transmembrane region" description="Helical" evidence="6">
    <location>
        <begin position="62"/>
        <end position="84"/>
    </location>
</feature>
<keyword evidence="4 6" id="KW-1133">Transmembrane helix</keyword>
<protein>
    <recommendedName>
        <fullName evidence="7">G-protein coupled receptors family 1 profile domain-containing protein</fullName>
    </recommendedName>
</protein>
<dbReference type="PRINTS" id="PR00237">
    <property type="entry name" value="GPCRRHODOPSN"/>
</dbReference>
<dbReference type="PANTHER" id="PTHR46273">
    <property type="entry name" value="MYOSUPPRESSIN RECEPTOR 1, ISOFORM B-RELATED"/>
    <property type="match status" value="1"/>
</dbReference>
<evidence type="ECO:0000313" key="8">
    <source>
        <dbReference type="EnsemblMetazoa" id="SMAR008736-PA"/>
    </source>
</evidence>
<dbReference type="InterPro" id="IPR000276">
    <property type="entry name" value="GPCR_Rhodpsn"/>
</dbReference>
<reference evidence="8" key="2">
    <citation type="submission" date="2015-02" db="UniProtKB">
        <authorList>
            <consortium name="EnsemblMetazoa"/>
        </authorList>
    </citation>
    <scope>IDENTIFICATION</scope>
</reference>
<dbReference type="EMBL" id="JH431850">
    <property type="status" value="NOT_ANNOTATED_CDS"/>
    <property type="molecule type" value="Genomic_DNA"/>
</dbReference>
<dbReference type="CDD" id="cd14978">
    <property type="entry name" value="7tmA_FMRFamide_R-like"/>
    <property type="match status" value="1"/>
</dbReference>
<feature type="transmembrane region" description="Helical" evidence="6">
    <location>
        <begin position="184"/>
        <end position="206"/>
    </location>
</feature>
<feature type="transmembrane region" description="Helical" evidence="6">
    <location>
        <begin position="96"/>
        <end position="115"/>
    </location>
</feature>
<comment type="similarity">
    <text evidence="2">Belongs to the G-protein coupled receptor 1 family.</text>
</comment>
<feature type="transmembrane region" description="Helical" evidence="6">
    <location>
        <begin position="300"/>
        <end position="321"/>
    </location>
</feature>
<keyword evidence="5 6" id="KW-0472">Membrane</keyword>